<evidence type="ECO:0000259" key="2">
    <source>
        <dbReference type="Pfam" id="PF11331"/>
    </source>
</evidence>
<name>A0AAV7HD39_DENCH</name>
<feature type="domain" description="Enhanced disease resistance 4-like N-terminal" evidence="3">
    <location>
        <begin position="7"/>
        <end position="40"/>
    </location>
</feature>
<evidence type="ECO:0008006" key="6">
    <source>
        <dbReference type="Google" id="ProtNLM"/>
    </source>
</evidence>
<dbReference type="Proteomes" id="UP000775213">
    <property type="component" value="Unassembled WGS sequence"/>
</dbReference>
<dbReference type="AlphaFoldDB" id="A0AAV7HD39"/>
<protein>
    <recommendedName>
        <fullName evidence="6">Zinc-ribbon domain-containing protein</fullName>
    </recommendedName>
</protein>
<feature type="compositionally biased region" description="Basic and acidic residues" evidence="1">
    <location>
        <begin position="425"/>
        <end position="439"/>
    </location>
</feature>
<feature type="domain" description="Probable zinc-ribbon" evidence="2">
    <location>
        <begin position="452"/>
        <end position="492"/>
    </location>
</feature>
<evidence type="ECO:0000313" key="4">
    <source>
        <dbReference type="EMBL" id="KAH0465365.1"/>
    </source>
</evidence>
<feature type="compositionally biased region" description="Polar residues" evidence="1">
    <location>
        <begin position="174"/>
        <end position="185"/>
    </location>
</feature>
<dbReference type="PANTHER" id="PTHR31105">
    <property type="entry name" value="EXTRA-LARGE G-PROTEIN-LIKE"/>
    <property type="match status" value="1"/>
</dbReference>
<feature type="compositionally biased region" description="Polar residues" evidence="1">
    <location>
        <begin position="64"/>
        <end position="82"/>
    </location>
</feature>
<feature type="region of interest" description="Disordered" evidence="1">
    <location>
        <begin position="53"/>
        <end position="210"/>
    </location>
</feature>
<evidence type="ECO:0000259" key="3">
    <source>
        <dbReference type="Pfam" id="PF22910"/>
    </source>
</evidence>
<feature type="compositionally biased region" description="Basic and acidic residues" evidence="1">
    <location>
        <begin position="186"/>
        <end position="208"/>
    </location>
</feature>
<feature type="compositionally biased region" description="Polar residues" evidence="1">
    <location>
        <begin position="91"/>
        <end position="105"/>
    </location>
</feature>
<evidence type="ECO:0000256" key="1">
    <source>
        <dbReference type="SAM" id="MobiDB-lite"/>
    </source>
</evidence>
<dbReference type="InterPro" id="IPR040244">
    <property type="entry name" value="EDR4-like"/>
</dbReference>
<comment type="caution">
    <text evidence="4">The sequence shown here is derived from an EMBL/GenBank/DDBJ whole genome shotgun (WGS) entry which is preliminary data.</text>
</comment>
<dbReference type="PANTHER" id="PTHR31105:SF38">
    <property type="entry name" value="PROTEIN ENHANCED DISEASE RESISTANCE 4"/>
    <property type="match status" value="1"/>
</dbReference>
<feature type="region of interest" description="Disordered" evidence="1">
    <location>
        <begin position="223"/>
        <end position="245"/>
    </location>
</feature>
<feature type="region of interest" description="Disordered" evidence="1">
    <location>
        <begin position="418"/>
        <end position="446"/>
    </location>
</feature>
<evidence type="ECO:0000313" key="5">
    <source>
        <dbReference type="Proteomes" id="UP000775213"/>
    </source>
</evidence>
<accession>A0AAV7HD39</accession>
<dbReference type="InterPro" id="IPR021480">
    <property type="entry name" value="Zinc_ribbon_12"/>
</dbReference>
<reference evidence="4 5" key="1">
    <citation type="journal article" date="2021" name="Hortic Res">
        <title>Chromosome-scale assembly of the Dendrobium chrysotoxum genome enhances the understanding of orchid evolution.</title>
        <authorList>
            <person name="Zhang Y."/>
            <person name="Zhang G.Q."/>
            <person name="Zhang D."/>
            <person name="Liu X.D."/>
            <person name="Xu X.Y."/>
            <person name="Sun W.H."/>
            <person name="Yu X."/>
            <person name="Zhu X."/>
            <person name="Wang Z.W."/>
            <person name="Zhao X."/>
            <person name="Zhong W.Y."/>
            <person name="Chen H."/>
            <person name="Yin W.L."/>
            <person name="Huang T."/>
            <person name="Niu S.C."/>
            <person name="Liu Z.J."/>
        </authorList>
    </citation>
    <scope>NUCLEOTIDE SEQUENCE [LARGE SCALE GENOMIC DNA]</scope>
    <source>
        <strain evidence="4">Lindl</strain>
    </source>
</reference>
<gene>
    <name evidence="4" type="ORF">IEQ34_005468</name>
</gene>
<dbReference type="Pfam" id="PF11331">
    <property type="entry name" value="Zn_ribbon_12"/>
    <property type="match status" value="1"/>
</dbReference>
<sequence>MASTILQLRLVRCPNCHKVLTEFPGITLYKCGGCGTTLQAKVRSSSGEILSSASAAGSSKHISDSGSQGNQKENFEKQTPSSLDHPEDQDQALTESLKVSGSSGERNVEEASRNGMKTKVSDSYGGSLKDKAKSPVQENNGIKGITLEKENRPEQGIPSKVKNTLNEELKTSSDQEIPAANNSLKSSDKLEESPESCEHDTSSEDNKINGKFRMNSSFLLRSSSHAYEGSDDSTDEERRKQIPQKYLELSRRTFGKRTSSVFSGKATSRDGVQARERDFSFFSEDFKSALNWMESEKEAPSICKSKDTKHFANLRYSEKDDKVKIIRKVDELKSELLDFFHRSANAKDNSRLGLTAHFEGKIPPKQYRSSSLIPLSAQPNSSCLNPHHGGICCHNEHCRLCPHKACCRLPESTTSHPLHMKRCPSHHEPQNLQSNDKKPQPVNKRHCRPVSGGAPFVICYRCYKLLQLPADFLVSTKRVHKLRCGSCHEVLRYFFRARTRSMPWTPAEARHPPSEEEKNKVLNDEIKIPVSNGLSGGDPVSYSEDYGISFGQSYSYEAEPSRHLQRYDSIVEEEHSGKELRSSQLHKLMGYSSARYLLFETLSPGEGHRIGHDR</sequence>
<keyword evidence="5" id="KW-1185">Reference proteome</keyword>
<dbReference type="EMBL" id="JAGFBR010000006">
    <property type="protein sequence ID" value="KAH0465365.1"/>
    <property type="molecule type" value="Genomic_DNA"/>
</dbReference>
<dbReference type="GO" id="GO:1900150">
    <property type="term" value="P:regulation of defense response to fungus"/>
    <property type="evidence" value="ECO:0007669"/>
    <property type="project" value="InterPro"/>
</dbReference>
<dbReference type="InterPro" id="IPR055126">
    <property type="entry name" value="EDR4-like_N"/>
</dbReference>
<organism evidence="4 5">
    <name type="scientific">Dendrobium chrysotoxum</name>
    <name type="common">Orchid</name>
    <dbReference type="NCBI Taxonomy" id="161865"/>
    <lineage>
        <taxon>Eukaryota</taxon>
        <taxon>Viridiplantae</taxon>
        <taxon>Streptophyta</taxon>
        <taxon>Embryophyta</taxon>
        <taxon>Tracheophyta</taxon>
        <taxon>Spermatophyta</taxon>
        <taxon>Magnoliopsida</taxon>
        <taxon>Liliopsida</taxon>
        <taxon>Asparagales</taxon>
        <taxon>Orchidaceae</taxon>
        <taxon>Epidendroideae</taxon>
        <taxon>Malaxideae</taxon>
        <taxon>Dendrobiinae</taxon>
        <taxon>Dendrobium</taxon>
    </lineage>
</organism>
<proteinExistence type="predicted"/>
<dbReference type="Pfam" id="PF22910">
    <property type="entry name" value="EDR4-like_1st"/>
    <property type="match status" value="1"/>
</dbReference>